<dbReference type="GO" id="GO:0003989">
    <property type="term" value="F:acetyl-CoA carboxylase activity"/>
    <property type="evidence" value="ECO:0007669"/>
    <property type="project" value="UniProtKB-EC"/>
</dbReference>
<keyword evidence="11" id="KW-0511">Multifunctional enzyme</keyword>
<sequence length="2380" mass="253173">MEPSATSSRPAGVAEGRQPSVERAASHGGLPRIGSTESQQHNGPAGDHPRRRLPAKQTSRSFSDLSRQGSNPLKMGVPKRVPSLNTQVEGNCKELGGDRAIHSVLVANNGLAAVKFIRSIRSWAYKTFGNERAVALVAMATPEDMRIDAEHIRMADQFVEVPGGSNNNNYANVQLIVQVADRANVDAVWPGWGHASEKPELPTALAETGCSGIRFLGPPAAAMAALGDKIGSTILAQAAGVPTIPWSGTGVELDFATCGGVIPPDIYSKACVNSLEEALECCEKIGYPIMLKASWGGGGKGIRKVANEEDVRRGYSQVQGEVPGSPVFAMKLAPTSRHLEVQLLADEYGNVASVFSRDCSVQRRHQKIVEEGPVTKAPLEVLRKMERCARALARSVKYMGAATVEYLYNINTGAFYFLELNPRLQVEHPVTEWISGVNIPSCQLMIGMGVPLNRIPDIRRLYGQDPKGTSQIDFDSDPQIPPSGHVVAVRVTSEDANAGFKPTCGSIDELSFRTSPDVWGYFSVKSGGGIHEFSDSQFGHLFAKGDTREAAIRAMVVALKEVKIRGEIRTIVDYAVEMIQSSDFVNSNIHTGWLDARIAQHVKAEKPAWYLAVISGALLRTLDFVAARSAEYLSDLEKGQLPPARLTLTAFEETFVLEGMKYTVRVSRRGPQSFRVLLGPSHVDVVARKLNDGGLIIQVDGQSHVIHSEEEAVGTRLTIDSLTCLLAAEMDPSRLVALSPGKLMRYLVPEGAHVVPDQAYAEVEVMKMLMPLLTPAAGIIAFQVPEGSVINSGDLIARLELDDPGAVTAAVPYPGGFPELGPPLVHSQGVDHRFKEAYAAAKMIMAGYEHPVDTVVADLLACLDDPALALLQWTEAFNVVQTRLPAELASTLEGIACEYETDLMVGPAGSDSEEDVAAWGLFPARQLLEAINTAIQAAKPAERGALAQQAEALVAVAAAHADGKESYARGIATELLEDFLAVEERFAAAREATEQEVIDSLRQVYTTNLGQVVDIVVSHQAVTLKAALVARLMAALVLPAPEHYRPLLRRLAALGNGSAEVAHRAQQLLEHSLLSELRAVVARALSGLDMFAGGQLSELDLLGSDLLENAERDDHALTRRPTVVEGLYTGLGSGAALTATQLDAKMKLLVEAPAAVEDALASLLDHADATLQTRALLTYIKRVYYPFLLTEPELLPAGGEALCALWVHTHSTAAGSRPPHNVLGAALVLPALEALPAGLAALDDALADSAFKALPRGTLHVVLTKSGDQGLRLTRPAAEHWQAALASVGSFQTVESDDRAPHAADPRTTAAAIAAQVRGVTPQLLAAGYESVSVLTKRGALAPLRIGFWRCAEPPEDAAAALALKRVFVRGVVRQLGTPALLAATYRGDAAAIAAAAMEELETVLIDSLSQLERLAVSAEKADSARADWAHVYLSVLPMLPLCAPGDEARVTAALRAACAKALAHHGASLRRAAVAQWEVRLRVPDASGAWRLVISTPTGHETGEDNVHIYREAAGADGQMVYSSRHGSSEAAGPLDGQPVLAAYPPLEGLQQKRLAARRHKTTYAYDFPSVFGNALRELWTARAVAGEPGTAPKGRLVEVEELVMAPGGTYQRPTPMLPVSRPVGQNDVGVLAWQLTLRTPECPQGRKVIAVANDITHNSGAFGPREDAVFRAATELALAERLPLVYLAANSGARVGLAAEVKACLQVEWVNPADPTKGFRYMYLSDADYASVSARADTAVLKAIPIVTETGKRRWRVTDVVGAEDGLGVECLSGSGAIASAYSRAFREGFTITLVSGRTVGIGAYLARLGRRCIQRADQPIILTGYAALNKLLGREVYTSHMQLGGPKVMGVNGVSHHVVEDDLEGCAAVLQWLSYIAPVLGGPAAALPTTDPIERNIGYLPGPGEKLDPRAAVAGRALNLTAPGGELWQSGLFDRGSWTEAQAGWARSVVTGRARLGGIAVGVIAVETQTVMLNIPADPGAPDSSERILPQAGQVWFPDSALKTAHVMEEFDREGLPLFVLANWRGFSGGQRDLFEGVLQAGSLIVDALRTFRQPAFVYLPPGAELRGGAWVVIDGQINAQQVEMYADPAGRGGVLEAEGMVEIKFRTPELIAAMHRLDPVIAAARAEGGPGAAATMRAREAALLPVYRQVAVAFAELHDTPVRMVAKGVLHGIVPWAQARPFLATRLRRRLAEEEVMKHIMTTDPAVTPAQARALLRQWYLATPRTPRAGSASGSSPAAAPAPPGSSSPPGVVLDLARAGSGELEARAWADDRAFLAWADVGGGATVIAAELKGLRAAAAGRAVTSLTRSGEGREGLLAGLERALREDPSLRLQLDLMLRGGGGAAQLASRRSRDGCRDNGGTNGKDGPGHGHPRS</sequence>
<evidence type="ECO:0000256" key="2">
    <source>
        <dbReference type="ARBA" id="ARBA00004956"/>
    </source>
</evidence>
<dbReference type="FunFam" id="3.30.1490.20:FF:000003">
    <property type="entry name" value="acetyl-CoA carboxylase isoform X1"/>
    <property type="match status" value="1"/>
</dbReference>
<dbReference type="CDD" id="cd06850">
    <property type="entry name" value="biotinyl_domain"/>
    <property type="match status" value="1"/>
</dbReference>
<keyword evidence="5 14" id="KW-0547">Nucleotide-binding</keyword>
<dbReference type="PROSITE" id="PS00867">
    <property type="entry name" value="CPSASE_2"/>
    <property type="match status" value="1"/>
</dbReference>
<dbReference type="SMART" id="SM00878">
    <property type="entry name" value="Biotin_carb_C"/>
    <property type="match status" value="1"/>
</dbReference>
<dbReference type="SUPFAM" id="SSF52440">
    <property type="entry name" value="PreATP-grasp domain"/>
    <property type="match status" value="1"/>
</dbReference>
<evidence type="ECO:0000256" key="9">
    <source>
        <dbReference type="ARBA" id="ARBA00023160"/>
    </source>
</evidence>
<evidence type="ECO:0000259" key="16">
    <source>
        <dbReference type="PROSITE" id="PS50968"/>
    </source>
</evidence>
<evidence type="ECO:0000259" key="20">
    <source>
        <dbReference type="PROSITE" id="PS50989"/>
    </source>
</evidence>
<keyword evidence="10" id="KW-0092">Biotin</keyword>
<dbReference type="Pfam" id="PF00289">
    <property type="entry name" value="Biotin_carb_N"/>
    <property type="match status" value="1"/>
</dbReference>
<evidence type="ECO:0000256" key="10">
    <source>
        <dbReference type="ARBA" id="ARBA00023267"/>
    </source>
</evidence>
<dbReference type="GO" id="GO:0006633">
    <property type="term" value="P:fatty acid biosynthetic process"/>
    <property type="evidence" value="ECO:0007669"/>
    <property type="project" value="UniProtKB-KW"/>
</dbReference>
<comment type="catalytic activity">
    <reaction evidence="12">
        <text>hydrogencarbonate + acetyl-CoA + ATP = malonyl-CoA + ADP + phosphate + H(+)</text>
        <dbReference type="Rhea" id="RHEA:11308"/>
        <dbReference type="ChEBI" id="CHEBI:15378"/>
        <dbReference type="ChEBI" id="CHEBI:17544"/>
        <dbReference type="ChEBI" id="CHEBI:30616"/>
        <dbReference type="ChEBI" id="CHEBI:43474"/>
        <dbReference type="ChEBI" id="CHEBI:57288"/>
        <dbReference type="ChEBI" id="CHEBI:57384"/>
        <dbReference type="ChEBI" id="CHEBI:456216"/>
        <dbReference type="EC" id="6.4.1.2"/>
    </reaction>
</comment>
<name>A0AAW1QVW5_9CHLO</name>
<keyword evidence="3" id="KW-0444">Lipid biosynthesis</keyword>
<dbReference type="Pfam" id="PF01039">
    <property type="entry name" value="Carboxyl_trans"/>
    <property type="match status" value="1"/>
</dbReference>
<feature type="domain" description="CoA carboxyltransferase C-terminal" evidence="20">
    <location>
        <begin position="1895"/>
        <end position="2206"/>
    </location>
</feature>
<keyword evidence="9" id="KW-0275">Fatty acid biosynthesis</keyword>
<dbReference type="SUPFAM" id="SSF51230">
    <property type="entry name" value="Single hybrid motif"/>
    <property type="match status" value="1"/>
</dbReference>
<dbReference type="PROSITE" id="PS50980">
    <property type="entry name" value="COA_CT_NTER"/>
    <property type="match status" value="1"/>
</dbReference>
<evidence type="ECO:0000256" key="12">
    <source>
        <dbReference type="ARBA" id="ARBA00048065"/>
    </source>
</evidence>
<evidence type="ECO:0000259" key="18">
    <source>
        <dbReference type="PROSITE" id="PS50979"/>
    </source>
</evidence>
<dbReference type="InterPro" id="IPR011764">
    <property type="entry name" value="Biotin_carboxylation_dom"/>
</dbReference>
<dbReference type="FunFam" id="2.40.50.100:FF:000005">
    <property type="entry name" value="Acetyl-CoA carboxylase 1"/>
    <property type="match status" value="1"/>
</dbReference>
<keyword evidence="22" id="KW-1185">Reference proteome</keyword>
<dbReference type="InterPro" id="IPR013815">
    <property type="entry name" value="ATP_grasp_subdomain_1"/>
</dbReference>
<dbReference type="PROSITE" id="PS50979">
    <property type="entry name" value="BC"/>
    <property type="match status" value="1"/>
</dbReference>
<dbReference type="Gene3D" id="2.40.460.10">
    <property type="entry name" value="Biotin dependent carboxylase carboxyltransferase"/>
    <property type="match status" value="1"/>
</dbReference>
<feature type="compositionally biased region" description="Polar residues" evidence="15">
    <location>
        <begin position="56"/>
        <end position="71"/>
    </location>
</feature>
<evidence type="ECO:0000313" key="22">
    <source>
        <dbReference type="Proteomes" id="UP001445335"/>
    </source>
</evidence>
<feature type="domain" description="ATP-grasp" evidence="17">
    <location>
        <begin position="253"/>
        <end position="448"/>
    </location>
</feature>
<dbReference type="Gene3D" id="2.40.50.100">
    <property type="match status" value="1"/>
</dbReference>
<dbReference type="InterPro" id="IPR013537">
    <property type="entry name" value="AcCoA_COase_cen"/>
</dbReference>
<feature type="region of interest" description="Disordered" evidence="15">
    <location>
        <begin position="2348"/>
        <end position="2380"/>
    </location>
</feature>
<evidence type="ECO:0000259" key="19">
    <source>
        <dbReference type="PROSITE" id="PS50980"/>
    </source>
</evidence>
<keyword evidence="4" id="KW-0436">Ligase</keyword>
<dbReference type="InterPro" id="IPR011054">
    <property type="entry name" value="Rudment_hybrid_motif"/>
</dbReference>
<reference evidence="21 22" key="1">
    <citation type="journal article" date="2024" name="Nat. Commun.">
        <title>Phylogenomics reveals the evolutionary origins of lichenization in chlorophyte algae.</title>
        <authorList>
            <person name="Puginier C."/>
            <person name="Libourel C."/>
            <person name="Otte J."/>
            <person name="Skaloud P."/>
            <person name="Haon M."/>
            <person name="Grisel S."/>
            <person name="Petersen M."/>
            <person name="Berrin J.G."/>
            <person name="Delaux P.M."/>
            <person name="Dal Grande F."/>
            <person name="Keller J."/>
        </authorList>
    </citation>
    <scope>NUCLEOTIDE SEQUENCE [LARGE SCALE GENOMIC DNA]</scope>
    <source>
        <strain evidence="21 22">SAG 245.80</strain>
    </source>
</reference>
<gene>
    <name evidence="21" type="ORF">WJX81_008049</name>
</gene>
<dbReference type="InterPro" id="IPR011763">
    <property type="entry name" value="COA_CT_C"/>
</dbReference>
<dbReference type="GO" id="GO:0005524">
    <property type="term" value="F:ATP binding"/>
    <property type="evidence" value="ECO:0007669"/>
    <property type="project" value="UniProtKB-UniRule"/>
</dbReference>
<dbReference type="Pfam" id="PF02785">
    <property type="entry name" value="Biotin_carb_C"/>
    <property type="match status" value="1"/>
</dbReference>
<dbReference type="SUPFAM" id="SSF56059">
    <property type="entry name" value="Glutathione synthetase ATP-binding domain-like"/>
    <property type="match status" value="1"/>
</dbReference>
<dbReference type="PANTHER" id="PTHR45728">
    <property type="entry name" value="ACETYL-COA CARBOXYLASE, ISOFORM A"/>
    <property type="match status" value="1"/>
</dbReference>
<protein>
    <recommendedName>
        <fullName evidence="23">Acetyl-CoA carboxylase</fullName>
    </recommendedName>
</protein>
<evidence type="ECO:0000256" key="3">
    <source>
        <dbReference type="ARBA" id="ARBA00022516"/>
    </source>
</evidence>
<dbReference type="InterPro" id="IPR034733">
    <property type="entry name" value="AcCoA_carboxyl_beta"/>
</dbReference>
<dbReference type="InterPro" id="IPR005482">
    <property type="entry name" value="Biotin_COase_C"/>
</dbReference>
<dbReference type="FunFam" id="3.40.50.20:FF:000005">
    <property type="entry name" value="acetyl-CoA carboxylase isoform X2"/>
    <property type="match status" value="1"/>
</dbReference>
<comment type="caution">
    <text evidence="21">The sequence shown here is derived from an EMBL/GenBank/DDBJ whole genome shotgun (WGS) entry which is preliminary data.</text>
</comment>
<dbReference type="Pfam" id="PF21385">
    <property type="entry name" value="ACCA_BT"/>
    <property type="match status" value="1"/>
</dbReference>
<comment type="pathway">
    <text evidence="2">Lipid metabolism; malonyl-CoA biosynthesis; malonyl-CoA from acetyl-CoA: step 1/1.</text>
</comment>
<dbReference type="SUPFAM" id="SSF51246">
    <property type="entry name" value="Rudiment single hybrid motif"/>
    <property type="match status" value="1"/>
</dbReference>
<dbReference type="InterPro" id="IPR011761">
    <property type="entry name" value="ATP-grasp"/>
</dbReference>
<dbReference type="InterPro" id="IPR005479">
    <property type="entry name" value="CPAse_ATP-bd"/>
</dbReference>
<comment type="catalytic activity">
    <reaction evidence="13">
        <text>N(6)-biotinyl-L-lysyl-[protein] + hydrogencarbonate + ATP = N(6)-carboxybiotinyl-L-lysyl-[protein] + ADP + phosphate + H(+)</text>
        <dbReference type="Rhea" id="RHEA:13501"/>
        <dbReference type="Rhea" id="RHEA-COMP:10505"/>
        <dbReference type="Rhea" id="RHEA-COMP:10506"/>
        <dbReference type="ChEBI" id="CHEBI:15378"/>
        <dbReference type="ChEBI" id="CHEBI:17544"/>
        <dbReference type="ChEBI" id="CHEBI:30616"/>
        <dbReference type="ChEBI" id="CHEBI:43474"/>
        <dbReference type="ChEBI" id="CHEBI:83144"/>
        <dbReference type="ChEBI" id="CHEBI:83145"/>
        <dbReference type="ChEBI" id="CHEBI:456216"/>
        <dbReference type="EC" id="6.3.4.14"/>
    </reaction>
</comment>
<dbReference type="Gene3D" id="3.90.1770.10">
    <property type="entry name" value="PreATP-grasp domain"/>
    <property type="match status" value="1"/>
</dbReference>
<dbReference type="InterPro" id="IPR000089">
    <property type="entry name" value="Biotin_lipoyl"/>
</dbReference>
<dbReference type="PROSITE" id="PS00866">
    <property type="entry name" value="CPSASE_1"/>
    <property type="match status" value="1"/>
</dbReference>
<dbReference type="Pfam" id="PF00364">
    <property type="entry name" value="Biotin_lipoyl"/>
    <property type="match status" value="1"/>
</dbReference>
<evidence type="ECO:0000256" key="6">
    <source>
        <dbReference type="ARBA" id="ARBA00022832"/>
    </source>
</evidence>
<comment type="cofactor">
    <cofactor evidence="1">
        <name>biotin</name>
        <dbReference type="ChEBI" id="CHEBI:57586"/>
    </cofactor>
</comment>
<keyword evidence="7 14" id="KW-0067">ATP-binding</keyword>
<dbReference type="Gene3D" id="3.30.470.20">
    <property type="entry name" value="ATP-grasp fold, B domain"/>
    <property type="match status" value="1"/>
</dbReference>
<dbReference type="EMBL" id="JALJOU010000075">
    <property type="protein sequence ID" value="KAK9825388.1"/>
    <property type="molecule type" value="Genomic_DNA"/>
</dbReference>
<feature type="region of interest" description="Disordered" evidence="15">
    <location>
        <begin position="2230"/>
        <end position="2256"/>
    </location>
</feature>
<evidence type="ECO:0000256" key="8">
    <source>
        <dbReference type="ARBA" id="ARBA00023098"/>
    </source>
</evidence>
<evidence type="ECO:0000313" key="21">
    <source>
        <dbReference type="EMBL" id="KAK9825388.1"/>
    </source>
</evidence>
<dbReference type="Gene3D" id="3.40.50.20">
    <property type="match status" value="1"/>
</dbReference>
<evidence type="ECO:0000256" key="4">
    <source>
        <dbReference type="ARBA" id="ARBA00022598"/>
    </source>
</evidence>
<dbReference type="PROSITE" id="PS50989">
    <property type="entry name" value="COA_CT_CTER"/>
    <property type="match status" value="1"/>
</dbReference>
<dbReference type="SUPFAM" id="SSF52096">
    <property type="entry name" value="ClpP/crotonase"/>
    <property type="match status" value="2"/>
</dbReference>
<feature type="domain" description="Lipoyl-binding" evidence="16">
    <location>
        <begin position="726"/>
        <end position="800"/>
    </location>
</feature>
<dbReference type="Gene3D" id="3.30.1490.20">
    <property type="entry name" value="ATP-grasp fold, A domain"/>
    <property type="match status" value="1"/>
</dbReference>
<dbReference type="InterPro" id="IPR005481">
    <property type="entry name" value="BC-like_N"/>
</dbReference>
<evidence type="ECO:0000259" key="17">
    <source>
        <dbReference type="PROSITE" id="PS50975"/>
    </source>
</evidence>
<dbReference type="InterPro" id="IPR029045">
    <property type="entry name" value="ClpP/crotonase-like_dom_sf"/>
</dbReference>
<accession>A0AAW1QVW5</accession>
<dbReference type="GO" id="GO:0046872">
    <property type="term" value="F:metal ion binding"/>
    <property type="evidence" value="ECO:0007669"/>
    <property type="project" value="InterPro"/>
</dbReference>
<dbReference type="PROSITE" id="PS50968">
    <property type="entry name" value="BIOTINYL_LIPOYL"/>
    <property type="match status" value="1"/>
</dbReference>
<dbReference type="InterPro" id="IPR049076">
    <property type="entry name" value="ACCA"/>
</dbReference>
<evidence type="ECO:0000256" key="11">
    <source>
        <dbReference type="ARBA" id="ARBA00023268"/>
    </source>
</evidence>
<dbReference type="InterPro" id="IPR049074">
    <property type="entry name" value="ACCA_BT"/>
</dbReference>
<feature type="domain" description="Biotin carboxylation" evidence="18">
    <location>
        <begin position="100"/>
        <end position="599"/>
    </location>
</feature>
<evidence type="ECO:0000256" key="14">
    <source>
        <dbReference type="PROSITE-ProRule" id="PRU00409"/>
    </source>
</evidence>
<evidence type="ECO:0000256" key="7">
    <source>
        <dbReference type="ARBA" id="ARBA00022840"/>
    </source>
</evidence>
<organism evidence="21 22">
    <name type="scientific">Elliptochloris bilobata</name>
    <dbReference type="NCBI Taxonomy" id="381761"/>
    <lineage>
        <taxon>Eukaryota</taxon>
        <taxon>Viridiplantae</taxon>
        <taxon>Chlorophyta</taxon>
        <taxon>core chlorophytes</taxon>
        <taxon>Trebouxiophyceae</taxon>
        <taxon>Trebouxiophyceae incertae sedis</taxon>
        <taxon>Elliptochloris clade</taxon>
        <taxon>Elliptochloris</taxon>
    </lineage>
</organism>
<feature type="compositionally biased region" description="Low complexity" evidence="15">
    <location>
        <begin position="2233"/>
        <end position="2243"/>
    </location>
</feature>
<evidence type="ECO:0000256" key="15">
    <source>
        <dbReference type="SAM" id="MobiDB-lite"/>
    </source>
</evidence>
<dbReference type="PROSITE" id="PS50975">
    <property type="entry name" value="ATP_GRASP"/>
    <property type="match status" value="1"/>
</dbReference>
<feature type="domain" description="CoA carboxyltransferase N-terminal" evidence="19">
    <location>
        <begin position="1544"/>
        <end position="1891"/>
    </location>
</feature>
<keyword evidence="6" id="KW-0276">Fatty acid metabolism</keyword>
<evidence type="ECO:0000256" key="5">
    <source>
        <dbReference type="ARBA" id="ARBA00022741"/>
    </source>
</evidence>
<dbReference type="Pfam" id="PF08326">
    <property type="entry name" value="ACC_central"/>
    <property type="match status" value="2"/>
</dbReference>
<evidence type="ECO:0000256" key="13">
    <source>
        <dbReference type="ARBA" id="ARBA00048600"/>
    </source>
</evidence>
<dbReference type="InterPro" id="IPR016185">
    <property type="entry name" value="PreATP-grasp_dom_sf"/>
</dbReference>
<dbReference type="PANTHER" id="PTHR45728:SF3">
    <property type="entry name" value="ACETYL-COA CARBOXYLASE"/>
    <property type="match status" value="1"/>
</dbReference>
<dbReference type="InterPro" id="IPR011762">
    <property type="entry name" value="COA_CT_N"/>
</dbReference>
<feature type="region of interest" description="Disordered" evidence="15">
    <location>
        <begin position="1"/>
        <end position="80"/>
    </location>
</feature>
<evidence type="ECO:0008006" key="23">
    <source>
        <dbReference type="Google" id="ProtNLM"/>
    </source>
</evidence>
<dbReference type="InterPro" id="IPR011053">
    <property type="entry name" value="Single_hybrid_motif"/>
</dbReference>
<evidence type="ECO:0000256" key="1">
    <source>
        <dbReference type="ARBA" id="ARBA00001953"/>
    </source>
</evidence>
<keyword evidence="8" id="KW-0443">Lipid metabolism</keyword>
<dbReference type="Pfam" id="PF02786">
    <property type="entry name" value="CPSase_L_D2"/>
    <property type="match status" value="1"/>
</dbReference>
<dbReference type="Gene3D" id="3.90.226.10">
    <property type="entry name" value="2-enoyl-CoA Hydratase, Chain A, domain 1"/>
    <property type="match status" value="2"/>
</dbReference>
<proteinExistence type="predicted"/>
<dbReference type="Proteomes" id="UP001445335">
    <property type="component" value="Unassembled WGS sequence"/>
</dbReference>
<dbReference type="GO" id="GO:0004075">
    <property type="term" value="F:biotin carboxylase activity"/>
    <property type="evidence" value="ECO:0007669"/>
    <property type="project" value="UniProtKB-EC"/>
</dbReference>